<protein>
    <recommendedName>
        <fullName evidence="4">DUF4179 domain-containing protein</fullName>
    </recommendedName>
</protein>
<feature type="transmembrane region" description="Helical" evidence="1">
    <location>
        <begin position="7"/>
        <end position="24"/>
    </location>
</feature>
<keyword evidence="3" id="KW-1185">Reference proteome</keyword>
<evidence type="ECO:0008006" key="4">
    <source>
        <dbReference type="Google" id="ProtNLM"/>
    </source>
</evidence>
<evidence type="ECO:0000313" key="3">
    <source>
        <dbReference type="Proteomes" id="UP001649381"/>
    </source>
</evidence>
<dbReference type="RefSeq" id="WP_236335916.1">
    <property type="nucleotide sequence ID" value="NZ_JAKIJS010000001.1"/>
</dbReference>
<evidence type="ECO:0000256" key="1">
    <source>
        <dbReference type="SAM" id="Phobius"/>
    </source>
</evidence>
<keyword evidence="1" id="KW-0812">Transmembrane</keyword>
<evidence type="ECO:0000313" key="2">
    <source>
        <dbReference type="EMBL" id="MCF6138629.1"/>
    </source>
</evidence>
<reference evidence="2 3" key="1">
    <citation type="submission" date="2022-01" db="EMBL/GenBank/DDBJ databases">
        <title>Alkalihalobacillus sp. EGI L200015, a novel bacterium isolated from a salt lake sediment.</title>
        <authorList>
            <person name="Gao L."/>
            <person name="Fang B.-Z."/>
            <person name="Li W.-J."/>
        </authorList>
    </citation>
    <scope>NUCLEOTIDE SEQUENCE [LARGE SCALE GENOMIC DNA]</scope>
    <source>
        <strain evidence="2 3">KCTC 12718</strain>
    </source>
</reference>
<keyword evidence="1" id="KW-1133">Transmembrane helix</keyword>
<name>A0ABS9H3Y2_9BACL</name>
<gene>
    <name evidence="2" type="ORF">L2716_12900</name>
</gene>
<proteinExistence type="predicted"/>
<dbReference type="Proteomes" id="UP001649381">
    <property type="component" value="Unassembled WGS sequence"/>
</dbReference>
<dbReference type="EMBL" id="JAKIJS010000001">
    <property type="protein sequence ID" value="MCF6138629.1"/>
    <property type="molecule type" value="Genomic_DNA"/>
</dbReference>
<accession>A0ABS9H3Y2</accession>
<sequence>MNKNYRKVMLISVIIIAFIVVLYIKATDDKPAVAGSWNEVREHWYETTPGLKRAEELGLTRDFDEKVDIPNSDSELKISKVWYNSEHVYIFFGVKGKMDQQLPKMEFRLDVPESLNEKAGFTSYADHVDDGMMHNGWFYNRVVAEPIMKEGVTLERVREMVLKEVEIVRGSKILRIKNPIKLDVLYKKTDERTRIVQVNEDFKVNNGNVQLKKMVLGTSKIMTHWAFSGLKDQLKTIHGTVQIGGENLSLSEIEFTDANIFQMKSSPANSEPNEIVVNVDSVELIGDEQFTFTIDTKEYTEDTEPFEKRVNKRIAKIKNTDIYLDKIILKKDRFYISIQYDSNNEDEHLISARPYLKSEDLRMKQNQDPYDKLRSHITEISNEKGEILKDHMGVGTGPENQFNMSIPKAFIDQSEHLQISVDKLMYVKTLNRKVNIEIP</sequence>
<keyword evidence="1" id="KW-0472">Membrane</keyword>
<comment type="caution">
    <text evidence="2">The sequence shown here is derived from an EMBL/GenBank/DDBJ whole genome shotgun (WGS) entry which is preliminary data.</text>
</comment>
<organism evidence="2 3">
    <name type="scientific">Pseudalkalibacillus berkeleyi</name>
    <dbReference type="NCBI Taxonomy" id="1069813"/>
    <lineage>
        <taxon>Bacteria</taxon>
        <taxon>Bacillati</taxon>
        <taxon>Bacillota</taxon>
        <taxon>Bacilli</taxon>
        <taxon>Bacillales</taxon>
        <taxon>Fictibacillaceae</taxon>
        <taxon>Pseudalkalibacillus</taxon>
    </lineage>
</organism>